<evidence type="ECO:0000313" key="2">
    <source>
        <dbReference type="Proteomes" id="UP001638806"/>
    </source>
</evidence>
<evidence type="ECO:0000313" key="1">
    <source>
        <dbReference type="EMBL" id="KAL3963864.1"/>
    </source>
</evidence>
<sequence length="121" mass="12964">MSSFHGSQTKHHQTRLLAQLHRGTCQDTTVLEEEVDRTQHAGRSGCLAPVSQSRDRGVSEASLVTESCEPCDDRSATQSASHAHWSLVLTGPRTQASLVPCVPSHAVAPIWQAALAAQELG</sequence>
<dbReference type="Proteomes" id="UP001638806">
    <property type="component" value="Unassembled WGS sequence"/>
</dbReference>
<keyword evidence="2" id="KW-1185">Reference proteome</keyword>
<proteinExistence type="predicted"/>
<dbReference type="EMBL" id="JBGNUJ010000002">
    <property type="protein sequence ID" value="KAL3963864.1"/>
    <property type="molecule type" value="Genomic_DNA"/>
</dbReference>
<gene>
    <name evidence="1" type="ORF">ACCO45_000868</name>
</gene>
<reference evidence="1" key="1">
    <citation type="submission" date="2024-12" db="EMBL/GenBank/DDBJ databases">
        <title>Comparative genomics and development of molecular markers within Purpureocillium lilacinum and among Purpureocillium species.</title>
        <authorList>
            <person name="Yeh Z.-Y."/>
            <person name="Ni N.-T."/>
            <person name="Lo P.-H."/>
            <person name="Mushyakhwo K."/>
            <person name="Lin C.-F."/>
            <person name="Nai Y.-S."/>
        </authorList>
    </citation>
    <scope>NUCLEOTIDE SEQUENCE</scope>
    <source>
        <strain evidence="1">NCHU-NPUST-175</strain>
    </source>
</reference>
<accession>A0ACC4E6U3</accession>
<organism evidence="1 2">
    <name type="scientific">Purpureocillium lilacinum</name>
    <name type="common">Paecilomyces lilacinus</name>
    <dbReference type="NCBI Taxonomy" id="33203"/>
    <lineage>
        <taxon>Eukaryota</taxon>
        <taxon>Fungi</taxon>
        <taxon>Dikarya</taxon>
        <taxon>Ascomycota</taxon>
        <taxon>Pezizomycotina</taxon>
        <taxon>Sordariomycetes</taxon>
        <taxon>Hypocreomycetidae</taxon>
        <taxon>Hypocreales</taxon>
        <taxon>Ophiocordycipitaceae</taxon>
        <taxon>Purpureocillium</taxon>
    </lineage>
</organism>
<protein>
    <submittedName>
        <fullName evidence="1">Uncharacterized protein</fullName>
    </submittedName>
</protein>
<name>A0ACC4E6U3_PURLI</name>
<comment type="caution">
    <text evidence="1">The sequence shown here is derived from an EMBL/GenBank/DDBJ whole genome shotgun (WGS) entry which is preliminary data.</text>
</comment>